<dbReference type="GO" id="GO:0031412">
    <property type="term" value="P:gas vesicle organization"/>
    <property type="evidence" value="ECO:0007669"/>
    <property type="project" value="InterPro"/>
</dbReference>
<protein>
    <submittedName>
        <fullName evidence="2">Gas vesicle synthesis protein GvpO</fullName>
    </submittedName>
</protein>
<dbReference type="GeneID" id="35001714"/>
<dbReference type="STRING" id="1073996.SAMN05444271_10781"/>
<proteinExistence type="predicted"/>
<sequence>MVHDFTDDRDESNTHRTKVLLTDGGAEQEASDESDKSEEASEADSDSNPDSASDSGSTSTDKSEAAAENDGDEQEAADESQAQDADESQEHEETPEEPATIEADDEAVAEQTGDIGVDPQADESTPSLDGEGDTASIIEVRNQVIELSTDVIGRGLDGIIEVSRNDDNWRAVVEIIERRSVPDTQDILGQYEIELDESGEVIGYRRLEKYRRSDTGPSQH</sequence>
<keyword evidence="3" id="KW-1185">Reference proteome</keyword>
<dbReference type="Pfam" id="PF05800">
    <property type="entry name" value="GvpO"/>
    <property type="match status" value="1"/>
</dbReference>
<dbReference type="OrthoDB" id="205220at2157"/>
<dbReference type="AlphaFoldDB" id="A0A1H6THX9"/>
<accession>A0A2H4PZZ5</accession>
<feature type="compositionally biased region" description="Basic and acidic residues" evidence="1">
    <location>
        <begin position="1"/>
        <end position="14"/>
    </location>
</feature>
<evidence type="ECO:0000256" key="1">
    <source>
        <dbReference type="SAM" id="MobiDB-lite"/>
    </source>
</evidence>
<gene>
    <name evidence="2" type="ORF">SAMN05444271_10781</name>
</gene>
<dbReference type="InterPro" id="IPR008634">
    <property type="entry name" value="Gas-vesicle_GvpO"/>
</dbReference>
<feature type="compositionally biased region" description="Low complexity" evidence="1">
    <location>
        <begin position="48"/>
        <end position="60"/>
    </location>
</feature>
<dbReference type="RefSeq" id="WP_089671675.1">
    <property type="nucleotide sequence ID" value="NZ_CP024845.1"/>
</dbReference>
<reference evidence="2 3" key="1">
    <citation type="submission" date="2016-10" db="EMBL/GenBank/DDBJ databases">
        <authorList>
            <person name="de Groot N.N."/>
        </authorList>
    </citation>
    <scope>NUCLEOTIDE SEQUENCE [LARGE SCALE GENOMIC DNA]</scope>
    <source>
        <strain evidence="2 3">DSM 22187</strain>
    </source>
</reference>
<dbReference type="KEGG" id="hae:halTADL_0900"/>
<dbReference type="Proteomes" id="UP000198888">
    <property type="component" value="Unassembled WGS sequence"/>
</dbReference>
<organism evidence="2 3">
    <name type="scientific">Halohasta litchfieldiae</name>
    <dbReference type="NCBI Taxonomy" id="1073996"/>
    <lineage>
        <taxon>Archaea</taxon>
        <taxon>Methanobacteriati</taxon>
        <taxon>Methanobacteriota</taxon>
        <taxon>Stenosarchaea group</taxon>
        <taxon>Halobacteria</taxon>
        <taxon>Halobacteriales</taxon>
        <taxon>Haloferacaceae</taxon>
        <taxon>Halohasta</taxon>
    </lineage>
</organism>
<dbReference type="EMBL" id="FNYR01000007">
    <property type="protein sequence ID" value="SEI75805.1"/>
    <property type="molecule type" value="Genomic_DNA"/>
</dbReference>
<feature type="region of interest" description="Disordered" evidence="1">
    <location>
        <begin position="1"/>
        <end position="135"/>
    </location>
</feature>
<feature type="compositionally biased region" description="Acidic residues" evidence="1">
    <location>
        <begin position="84"/>
        <end position="96"/>
    </location>
</feature>
<name>A0A1H6THX9_9EURY</name>
<accession>A0A1H6THX9</accession>
<evidence type="ECO:0000313" key="2">
    <source>
        <dbReference type="EMBL" id="SEI75805.1"/>
    </source>
</evidence>
<evidence type="ECO:0000313" key="3">
    <source>
        <dbReference type="Proteomes" id="UP000198888"/>
    </source>
</evidence>
<feature type="compositionally biased region" description="Acidic residues" evidence="1">
    <location>
        <begin position="67"/>
        <end position="78"/>
    </location>
</feature>